<feature type="transmembrane region" description="Helical" evidence="6">
    <location>
        <begin position="156"/>
        <end position="180"/>
    </location>
</feature>
<reference evidence="8" key="1">
    <citation type="submission" date="2017-02" db="EMBL/GenBank/DDBJ databases">
        <title>Draft Genome Sequence of the Salt Water Bacterium Oceanospirillum linum ATCC 11336.</title>
        <authorList>
            <person name="Trachtenberg A.M."/>
            <person name="Carney J.G."/>
            <person name="Linnane J.D."/>
            <person name="Rheaume B.A."/>
            <person name="Pitts N.L."/>
            <person name="Mykles D.L."/>
            <person name="Maclea K.S."/>
        </authorList>
    </citation>
    <scope>NUCLEOTIDE SEQUENCE [LARGE SCALE GENOMIC DNA]</scope>
    <source>
        <strain evidence="8">ATCC 11336</strain>
    </source>
</reference>
<evidence type="ECO:0000313" key="8">
    <source>
        <dbReference type="EMBL" id="OOV87600.1"/>
    </source>
</evidence>
<feature type="transmembrane region" description="Helical" evidence="6">
    <location>
        <begin position="239"/>
        <end position="257"/>
    </location>
</feature>
<evidence type="ECO:0000256" key="4">
    <source>
        <dbReference type="ARBA" id="ARBA00022989"/>
    </source>
</evidence>
<dbReference type="Proteomes" id="UP000190064">
    <property type="component" value="Unassembled WGS sequence"/>
</dbReference>
<feature type="domain" description="EamA" evidence="7">
    <location>
        <begin position="200"/>
        <end position="309"/>
    </location>
</feature>
<evidence type="ECO:0000256" key="5">
    <source>
        <dbReference type="ARBA" id="ARBA00023136"/>
    </source>
</evidence>
<keyword evidence="3 6" id="KW-0812">Transmembrane</keyword>
<dbReference type="InterPro" id="IPR000620">
    <property type="entry name" value="EamA_dom"/>
</dbReference>
<evidence type="ECO:0000256" key="6">
    <source>
        <dbReference type="SAM" id="Phobius"/>
    </source>
</evidence>
<name>A0A1T1HCZ1_OCELI</name>
<proteinExistence type="inferred from homology"/>
<dbReference type="AlphaFoldDB" id="A0A1T1HCZ1"/>
<accession>A0A1T1HCZ1</accession>
<feature type="transmembrane region" description="Helical" evidence="6">
    <location>
        <begin position="34"/>
        <end position="52"/>
    </location>
</feature>
<dbReference type="InterPro" id="IPR050638">
    <property type="entry name" value="AA-Vitamin_Transporters"/>
</dbReference>
<gene>
    <name evidence="8" type="ORF">BTA35_0206070</name>
</gene>
<dbReference type="PANTHER" id="PTHR32322">
    <property type="entry name" value="INNER MEMBRANE TRANSPORTER"/>
    <property type="match status" value="1"/>
</dbReference>
<organism evidence="8 9">
    <name type="scientific">Oceanospirillum linum</name>
    <dbReference type="NCBI Taxonomy" id="966"/>
    <lineage>
        <taxon>Bacteria</taxon>
        <taxon>Pseudomonadati</taxon>
        <taxon>Pseudomonadota</taxon>
        <taxon>Gammaproteobacteria</taxon>
        <taxon>Oceanospirillales</taxon>
        <taxon>Oceanospirillaceae</taxon>
        <taxon>Oceanospirillum</taxon>
    </lineage>
</organism>
<dbReference type="RefSeq" id="WP_078318932.1">
    <property type="nucleotide sequence ID" value="NZ_FXTS01000002.1"/>
</dbReference>
<keyword evidence="9" id="KW-1185">Reference proteome</keyword>
<keyword evidence="5 6" id="KW-0472">Membrane</keyword>
<evidence type="ECO:0000256" key="3">
    <source>
        <dbReference type="ARBA" id="ARBA00022692"/>
    </source>
</evidence>
<feature type="transmembrane region" description="Helical" evidence="6">
    <location>
        <begin position="100"/>
        <end position="119"/>
    </location>
</feature>
<evidence type="ECO:0000256" key="2">
    <source>
        <dbReference type="ARBA" id="ARBA00007362"/>
    </source>
</evidence>
<sequence length="331" mass="35195">MNPFIQLLLSALGPISWGSTYLVTSEFLPEGMPFTAAVIRCLPAGVLLIVLSHMLSKSSFSDRALPTRQQWPGLLLLSALNIGCFQAMLFVAAYRLPGGLAAVIGAVQPLILLLMVWALQKQPPGRTAFTACITAIIGMGLLILSPVKGAVSGEKISWDLIGIGAATLGALSMALGVYLSRYGRMDKTGPGQDKPARNKSAELPLITLTGWQLTLGGLMLLPLALVLEPALPTLTTQNLLGYGYLSLFGTLIAYLLWFQGIRKLPAVMISTLGLLSPLTAVALGWIFLDQALEGWAMAGLTLVIASILAVQFAPWIPEACKRLGPGPKHNK</sequence>
<evidence type="ECO:0000256" key="1">
    <source>
        <dbReference type="ARBA" id="ARBA00004141"/>
    </source>
</evidence>
<dbReference type="InterPro" id="IPR037185">
    <property type="entry name" value="EmrE-like"/>
</dbReference>
<feature type="transmembrane region" description="Helical" evidence="6">
    <location>
        <begin position="201"/>
        <end position="227"/>
    </location>
</feature>
<feature type="transmembrane region" description="Helical" evidence="6">
    <location>
        <begin position="126"/>
        <end position="144"/>
    </location>
</feature>
<comment type="subcellular location">
    <subcellularLocation>
        <location evidence="1">Membrane</location>
        <topology evidence="1">Multi-pass membrane protein</topology>
    </subcellularLocation>
</comment>
<keyword evidence="4 6" id="KW-1133">Transmembrane helix</keyword>
<dbReference type="EMBL" id="MTSD02000002">
    <property type="protein sequence ID" value="OOV87600.1"/>
    <property type="molecule type" value="Genomic_DNA"/>
</dbReference>
<protein>
    <recommendedName>
        <fullName evidence="7">EamA domain-containing protein</fullName>
    </recommendedName>
</protein>
<comment type="caution">
    <text evidence="8">The sequence shown here is derived from an EMBL/GenBank/DDBJ whole genome shotgun (WGS) entry which is preliminary data.</text>
</comment>
<evidence type="ECO:0000259" key="7">
    <source>
        <dbReference type="Pfam" id="PF00892"/>
    </source>
</evidence>
<dbReference type="PANTHER" id="PTHR32322:SF2">
    <property type="entry name" value="EAMA DOMAIN-CONTAINING PROTEIN"/>
    <property type="match status" value="1"/>
</dbReference>
<comment type="similarity">
    <text evidence="2">Belongs to the EamA transporter family.</text>
</comment>
<feature type="transmembrane region" description="Helical" evidence="6">
    <location>
        <begin position="73"/>
        <end position="94"/>
    </location>
</feature>
<dbReference type="STRING" id="966.BTA35_0206070"/>
<feature type="transmembrane region" description="Helical" evidence="6">
    <location>
        <begin position="294"/>
        <end position="316"/>
    </location>
</feature>
<feature type="domain" description="EamA" evidence="7">
    <location>
        <begin position="7"/>
        <end position="143"/>
    </location>
</feature>
<dbReference type="GO" id="GO:0016020">
    <property type="term" value="C:membrane"/>
    <property type="evidence" value="ECO:0007669"/>
    <property type="project" value="UniProtKB-SubCell"/>
</dbReference>
<feature type="transmembrane region" description="Helical" evidence="6">
    <location>
        <begin position="264"/>
        <end position="288"/>
    </location>
</feature>
<evidence type="ECO:0000313" key="9">
    <source>
        <dbReference type="Proteomes" id="UP000190064"/>
    </source>
</evidence>
<dbReference type="Pfam" id="PF00892">
    <property type="entry name" value="EamA"/>
    <property type="match status" value="2"/>
</dbReference>
<dbReference type="SUPFAM" id="SSF103481">
    <property type="entry name" value="Multidrug resistance efflux transporter EmrE"/>
    <property type="match status" value="2"/>
</dbReference>